<evidence type="ECO:0000259" key="1">
    <source>
        <dbReference type="Pfam" id="PF01507"/>
    </source>
</evidence>
<dbReference type="AlphaFoldDB" id="A0A139LVP1"/>
<dbReference type="EMBL" id="LTDF01000003">
    <property type="protein sequence ID" value="KXT55521.1"/>
    <property type="molecule type" value="Genomic_DNA"/>
</dbReference>
<evidence type="ECO:0000313" key="2">
    <source>
        <dbReference type="EMBL" id="KXT55521.1"/>
    </source>
</evidence>
<accession>A0A139LVP1</accession>
<evidence type="ECO:0000313" key="3">
    <source>
        <dbReference type="Proteomes" id="UP000070319"/>
    </source>
</evidence>
<protein>
    <recommendedName>
        <fullName evidence="1">Phosphoadenosine phosphosulphate reductase domain-containing protein</fullName>
    </recommendedName>
</protein>
<dbReference type="Pfam" id="PF01507">
    <property type="entry name" value="PAPS_reduct"/>
    <property type="match status" value="1"/>
</dbReference>
<organism evidence="2">
    <name type="scientific">Bacteroides intestinalis</name>
    <dbReference type="NCBI Taxonomy" id="329854"/>
    <lineage>
        <taxon>Bacteria</taxon>
        <taxon>Pseudomonadati</taxon>
        <taxon>Bacteroidota</taxon>
        <taxon>Bacteroidia</taxon>
        <taxon>Bacteroidales</taxon>
        <taxon>Bacteroidaceae</taxon>
        <taxon>Bacteroides</taxon>
    </lineage>
</organism>
<sequence length="285" mass="32504">MINGFFIGFNGTNLIKKNNIPMIIAWFSCGVTSAVACKIALSLYEDVQLYYIETGSGHPDNSRFLSDCEKWYGQPIHTIQSDKYANVEDVLTKKRYINGPTGAACTFELKKQVRYKLEKELGSWDGQVWGFDYDPKEINRAIRLKQQYPDTKPLFPLIEKHITKPDAMGMLCKAGIEIPAMYKMGYNNNNCIGCVKGGMGYWNKIRKDFPEVFNQMAQIERNVGATCLKDKDGRIFLDELPTWRGDPVEEIIPDCSLICQIEFQEILDRQVERVLKGEISINDVA</sequence>
<dbReference type="GO" id="GO:0003824">
    <property type="term" value="F:catalytic activity"/>
    <property type="evidence" value="ECO:0007669"/>
    <property type="project" value="InterPro"/>
</dbReference>
<reference evidence="2 3" key="1">
    <citation type="submission" date="2016-02" db="EMBL/GenBank/DDBJ databases">
        <authorList>
            <person name="Wen L."/>
            <person name="He K."/>
            <person name="Yang H."/>
        </authorList>
    </citation>
    <scope>NUCLEOTIDE SEQUENCE [LARGE SCALE GENOMIC DNA]</scope>
    <source>
        <strain evidence="2 3">KLE1704</strain>
    </source>
</reference>
<dbReference type="PATRIC" id="fig|329854.7.peg.51"/>
<dbReference type="SUPFAM" id="SSF52402">
    <property type="entry name" value="Adenine nucleotide alpha hydrolases-like"/>
    <property type="match status" value="1"/>
</dbReference>
<dbReference type="Gene3D" id="3.40.50.620">
    <property type="entry name" value="HUPs"/>
    <property type="match status" value="1"/>
</dbReference>
<comment type="caution">
    <text evidence="2">The sequence shown here is derived from an EMBL/GenBank/DDBJ whole genome shotgun (WGS) entry which is preliminary data.</text>
</comment>
<proteinExistence type="predicted"/>
<dbReference type="Proteomes" id="UP000070319">
    <property type="component" value="Unassembled WGS sequence"/>
</dbReference>
<name>A0A139LVP1_9BACE</name>
<dbReference type="InterPro" id="IPR002500">
    <property type="entry name" value="PAPS_reduct_dom"/>
</dbReference>
<feature type="domain" description="Phosphoadenosine phosphosulphate reductase" evidence="1">
    <location>
        <begin position="24"/>
        <end position="195"/>
    </location>
</feature>
<dbReference type="InterPro" id="IPR014729">
    <property type="entry name" value="Rossmann-like_a/b/a_fold"/>
</dbReference>
<gene>
    <name evidence="2" type="ORF">HMPREF2531_00052</name>
</gene>